<dbReference type="Proteomes" id="UP001212841">
    <property type="component" value="Unassembled WGS sequence"/>
</dbReference>
<feature type="compositionally biased region" description="Low complexity" evidence="2">
    <location>
        <begin position="147"/>
        <end position="164"/>
    </location>
</feature>
<feature type="coiled-coil region" evidence="1">
    <location>
        <begin position="393"/>
        <end position="420"/>
    </location>
</feature>
<feature type="region of interest" description="Disordered" evidence="2">
    <location>
        <begin position="147"/>
        <end position="176"/>
    </location>
</feature>
<keyword evidence="4" id="KW-1185">Reference proteome</keyword>
<feature type="compositionally biased region" description="Pro residues" evidence="2">
    <location>
        <begin position="12"/>
        <end position="22"/>
    </location>
</feature>
<accession>A0AAD5X1C0</accession>
<name>A0AAD5X1C0_9FUNG</name>
<evidence type="ECO:0000313" key="4">
    <source>
        <dbReference type="Proteomes" id="UP001212841"/>
    </source>
</evidence>
<dbReference type="EMBL" id="JADGJD010001484">
    <property type="protein sequence ID" value="KAJ3041453.1"/>
    <property type="molecule type" value="Genomic_DNA"/>
</dbReference>
<evidence type="ECO:0000256" key="2">
    <source>
        <dbReference type="SAM" id="MobiDB-lite"/>
    </source>
</evidence>
<organism evidence="3 4">
    <name type="scientific">Rhizophlyctis rosea</name>
    <dbReference type="NCBI Taxonomy" id="64517"/>
    <lineage>
        <taxon>Eukaryota</taxon>
        <taxon>Fungi</taxon>
        <taxon>Fungi incertae sedis</taxon>
        <taxon>Chytridiomycota</taxon>
        <taxon>Chytridiomycota incertae sedis</taxon>
        <taxon>Chytridiomycetes</taxon>
        <taxon>Rhizophlyctidales</taxon>
        <taxon>Rhizophlyctidaceae</taxon>
        <taxon>Rhizophlyctis</taxon>
    </lineage>
</organism>
<keyword evidence="1" id="KW-0175">Coiled coil</keyword>
<feature type="compositionally biased region" description="Polar residues" evidence="2">
    <location>
        <begin position="165"/>
        <end position="174"/>
    </location>
</feature>
<evidence type="ECO:0000313" key="3">
    <source>
        <dbReference type="EMBL" id="KAJ3041453.1"/>
    </source>
</evidence>
<evidence type="ECO:0000256" key="1">
    <source>
        <dbReference type="SAM" id="Coils"/>
    </source>
</evidence>
<comment type="caution">
    <text evidence="3">The sequence shown here is derived from an EMBL/GenBank/DDBJ whole genome shotgun (WGS) entry which is preliminary data.</text>
</comment>
<reference evidence="3" key="1">
    <citation type="submission" date="2020-05" db="EMBL/GenBank/DDBJ databases">
        <title>Phylogenomic resolution of chytrid fungi.</title>
        <authorList>
            <person name="Stajich J.E."/>
            <person name="Amses K."/>
            <person name="Simmons R."/>
            <person name="Seto K."/>
            <person name="Myers J."/>
            <person name="Bonds A."/>
            <person name="Quandt C.A."/>
            <person name="Barry K."/>
            <person name="Liu P."/>
            <person name="Grigoriev I."/>
            <person name="Longcore J.E."/>
            <person name="James T.Y."/>
        </authorList>
    </citation>
    <scope>NUCLEOTIDE SEQUENCE</scope>
    <source>
        <strain evidence="3">JEL0318</strain>
    </source>
</reference>
<dbReference type="AlphaFoldDB" id="A0AAD5X1C0"/>
<sequence length="603" mass="65194">MSSGSSATSGSPSPPPSSPDPPTTEEEDGTMSPVRPGQGGMKFMAVMMMCACVLYAPSPFEDSNGRHVHSQGKIVEELGGPVGGGGGEYRRTSEIWIVGSSALWAIAKFIFVTICMFNFTSSFTSPKRRPLITAKVATASIAASALTSSSPSTTSPSTSHASTSQQLASLTGTKTPSSTFSATLSLLSESIRFLLNHFLSLGTLTERILESSDSHRTSYFRAVADVSVRVLETGIGGGWDEASPIVRLYHCLRSINFNELAARKGGEVGLAKTYLLTGLQLRFLGSHIQHAYGRSFIRGVATYFWSMGVSKARVSSSAPAEKNEKPATDVAWIARQDGKALNRFFEDGEWIPLLESGGNRRPLDAFADTWRVVRFYEVLRTGQVHSLAARHGIVKQSKRLTEFMAQVEELRRDAVASEDEVVGWYAAAVITILKNGVDGYGTSVLSSPLMEAEKQRMGGKWVGETALSRKLVLVALFAAGEGSKVEREAHLKTLKALNAALGARRKALKTVRGLGSAIVGKMAQVVEMLAVSWAVKALVGKGAEDDVNGEGSQMRVRDRKMEVKLAKKGFAHMRRLLPVLKGLGRMEDWMDVVLDWQEGIQIL</sequence>
<feature type="compositionally biased region" description="Low complexity" evidence="2">
    <location>
        <begin position="1"/>
        <end position="11"/>
    </location>
</feature>
<protein>
    <submittedName>
        <fullName evidence="3">Uncharacterized protein</fullName>
    </submittedName>
</protein>
<feature type="region of interest" description="Disordered" evidence="2">
    <location>
        <begin position="1"/>
        <end position="37"/>
    </location>
</feature>
<gene>
    <name evidence="3" type="ORF">HK097_002265</name>
</gene>
<proteinExistence type="predicted"/>